<dbReference type="EMBL" id="FQXE01000001">
    <property type="protein sequence ID" value="SHG81827.1"/>
    <property type="molecule type" value="Genomic_DNA"/>
</dbReference>
<evidence type="ECO:0000313" key="2">
    <source>
        <dbReference type="EMBL" id="SHG81827.1"/>
    </source>
</evidence>
<feature type="compositionally biased region" description="Basic and acidic residues" evidence="1">
    <location>
        <begin position="45"/>
        <end position="61"/>
    </location>
</feature>
<dbReference type="STRING" id="658167.SAMN04488135_101349"/>
<accession>A0A1M5MX93</accession>
<reference evidence="2 3" key="1">
    <citation type="submission" date="2016-11" db="EMBL/GenBank/DDBJ databases">
        <authorList>
            <person name="Jaros S."/>
            <person name="Januszkiewicz K."/>
            <person name="Wedrychowicz H."/>
        </authorList>
    </citation>
    <scope>NUCLEOTIDE SEQUENCE [LARGE SCALE GENOMIC DNA]</scope>
    <source>
        <strain evidence="2 3">CGMCC 1.10190</strain>
    </source>
</reference>
<dbReference type="Proteomes" id="UP000184226">
    <property type="component" value="Unassembled WGS sequence"/>
</dbReference>
<gene>
    <name evidence="2" type="ORF">SAMN04488135_101349</name>
</gene>
<feature type="compositionally biased region" description="Basic and acidic residues" evidence="1">
    <location>
        <begin position="1"/>
        <end position="15"/>
    </location>
</feature>
<dbReference type="AlphaFoldDB" id="A0A1M5MX93"/>
<keyword evidence="3" id="KW-1185">Reference proteome</keyword>
<sequence>MATEKDRKFAKEATEIKTGLTDAALGPSDSSDSGSDMPAGTPDADSDRGNTGERAAVENRIDISSAEDVDVDKVVPEDDAGLAHTPPDPARNGG</sequence>
<dbReference type="RefSeq" id="WP_073101348.1">
    <property type="nucleotide sequence ID" value="NZ_FQXE01000001.1"/>
</dbReference>
<name>A0A1M5MX93_9BURK</name>
<evidence type="ECO:0000256" key="1">
    <source>
        <dbReference type="SAM" id="MobiDB-lite"/>
    </source>
</evidence>
<evidence type="ECO:0000313" key="3">
    <source>
        <dbReference type="Proteomes" id="UP000184226"/>
    </source>
</evidence>
<feature type="region of interest" description="Disordered" evidence="1">
    <location>
        <begin position="1"/>
        <end position="94"/>
    </location>
</feature>
<protein>
    <submittedName>
        <fullName evidence="2">Uncharacterized protein</fullName>
    </submittedName>
</protein>
<organism evidence="2 3">
    <name type="scientific">Pollutimonas bauzanensis</name>
    <dbReference type="NCBI Taxonomy" id="658167"/>
    <lineage>
        <taxon>Bacteria</taxon>
        <taxon>Pseudomonadati</taxon>
        <taxon>Pseudomonadota</taxon>
        <taxon>Betaproteobacteria</taxon>
        <taxon>Burkholderiales</taxon>
        <taxon>Alcaligenaceae</taxon>
        <taxon>Pollutimonas</taxon>
    </lineage>
</organism>
<proteinExistence type="predicted"/>